<feature type="transmembrane region" description="Helical" evidence="1">
    <location>
        <begin position="12"/>
        <end position="33"/>
    </location>
</feature>
<dbReference type="Proteomes" id="UP000501191">
    <property type="component" value="Segment"/>
</dbReference>
<protein>
    <submittedName>
        <fullName evidence="2">Uncharacterized protein</fullName>
    </submittedName>
</protein>
<keyword evidence="3" id="KW-1185">Reference proteome</keyword>
<keyword evidence="1" id="KW-1133">Transmembrane helix</keyword>
<evidence type="ECO:0000256" key="1">
    <source>
        <dbReference type="SAM" id="Phobius"/>
    </source>
</evidence>
<sequence>MTLGIRVQRITAYLLAYVTLAAAVGITLDVLLADLPASWLLAAIPLGWIAYHLLDALAMTRPPRRPR</sequence>
<dbReference type="KEGG" id="vg:63911523"/>
<evidence type="ECO:0000313" key="2">
    <source>
        <dbReference type="EMBL" id="QEA10855.1"/>
    </source>
</evidence>
<dbReference type="EMBL" id="MN103533">
    <property type="protein sequence ID" value="QEA10855.1"/>
    <property type="molecule type" value="Genomic_DNA"/>
</dbReference>
<organism evidence="2 3">
    <name type="scientific">Mycobacterium phage Weirdo19</name>
    <dbReference type="NCBI Taxonomy" id="2601610"/>
    <lineage>
        <taxon>Viruses</taxon>
        <taxon>Duplodnaviria</taxon>
        <taxon>Heunggongvirae</taxon>
        <taxon>Uroviricota</taxon>
        <taxon>Caudoviricetes</taxon>
        <taxon>Rosariovirus</taxon>
        <taxon>Rosariovirus Weirdo19ES</taxon>
    </lineage>
</organism>
<name>A0A6M2YSV6_9CAUD</name>
<proteinExistence type="predicted"/>
<keyword evidence="1" id="KW-0812">Transmembrane</keyword>
<evidence type="ECO:0000313" key="3">
    <source>
        <dbReference type="Proteomes" id="UP000501191"/>
    </source>
</evidence>
<dbReference type="GeneID" id="63911523"/>
<dbReference type="RefSeq" id="YP_010050788.1">
    <property type="nucleotide sequence ID" value="NC_054433.1"/>
</dbReference>
<keyword evidence="1" id="KW-0472">Membrane</keyword>
<accession>A0A6M2YSV6</accession>
<feature type="transmembrane region" description="Helical" evidence="1">
    <location>
        <begin position="39"/>
        <end position="58"/>
    </location>
</feature>
<reference evidence="2 3" key="1">
    <citation type="journal article" date="2020" name="PLoS ONE">
        <title>Weirdo19ES is a novel singleton mycobacteriophage that selects for glycolipid deficient phage-resistant M. smegmatis mutants.</title>
        <authorList>
            <person name="Suarez C.A."/>
            <person name="Franceschelli J.J."/>
            <person name="Tasselli S.E."/>
            <person name="Morbidoni H.R."/>
        </authorList>
    </citation>
    <scope>NUCLEOTIDE SEQUENCE [LARGE SCALE GENOMIC DNA]</scope>
</reference>